<reference evidence="2" key="1">
    <citation type="submission" date="2021-01" db="EMBL/GenBank/DDBJ databases">
        <authorList>
            <person name="Corre E."/>
            <person name="Pelletier E."/>
            <person name="Niang G."/>
            <person name="Scheremetjew M."/>
            <person name="Finn R."/>
            <person name="Kale V."/>
            <person name="Holt S."/>
            <person name="Cochrane G."/>
            <person name="Meng A."/>
            <person name="Brown T."/>
            <person name="Cohen L."/>
        </authorList>
    </citation>
    <scope>NUCLEOTIDE SEQUENCE</scope>
    <source>
        <strain evidence="2">CCMP645</strain>
    </source>
</reference>
<name>A0A7S4BGQ7_CHRCT</name>
<proteinExistence type="predicted"/>
<evidence type="ECO:0000256" key="1">
    <source>
        <dbReference type="SAM" id="MobiDB-lite"/>
    </source>
</evidence>
<sequence>MACSSLSPNATTPKVRYLVRPRAKSVWGRRFPFRTWSHARPRASEQVASRWPQRRPASLLPRVPSRQTPARMHSRQALAHEKTPGWPRAATKRRLAQGPRRAWGHLVVVAAHSEEMARAAVETGGHGYARKTGACEPSKQ</sequence>
<feature type="region of interest" description="Disordered" evidence="1">
    <location>
        <begin position="42"/>
        <end position="98"/>
    </location>
</feature>
<organism evidence="2">
    <name type="scientific">Chrysotila carterae</name>
    <name type="common">Marine alga</name>
    <name type="synonym">Syracosphaera carterae</name>
    <dbReference type="NCBI Taxonomy" id="13221"/>
    <lineage>
        <taxon>Eukaryota</taxon>
        <taxon>Haptista</taxon>
        <taxon>Haptophyta</taxon>
        <taxon>Prymnesiophyceae</taxon>
        <taxon>Isochrysidales</taxon>
        <taxon>Isochrysidaceae</taxon>
        <taxon>Chrysotila</taxon>
    </lineage>
</organism>
<dbReference type="EMBL" id="HBIZ01028315">
    <property type="protein sequence ID" value="CAE0765374.1"/>
    <property type="molecule type" value="Transcribed_RNA"/>
</dbReference>
<dbReference type="AlphaFoldDB" id="A0A7S4BGQ7"/>
<evidence type="ECO:0000313" key="2">
    <source>
        <dbReference type="EMBL" id="CAE0765374.1"/>
    </source>
</evidence>
<gene>
    <name evidence="2" type="ORF">PCAR00345_LOCUS17986</name>
</gene>
<accession>A0A7S4BGQ7</accession>
<protein>
    <submittedName>
        <fullName evidence="2">Uncharacterized protein</fullName>
    </submittedName>
</protein>